<feature type="compositionally biased region" description="Basic and acidic residues" evidence="1">
    <location>
        <begin position="629"/>
        <end position="638"/>
    </location>
</feature>
<dbReference type="RefSeq" id="WP_378254463.1">
    <property type="nucleotide sequence ID" value="NZ_JBHSIT010000003.1"/>
</dbReference>
<dbReference type="PANTHER" id="PTHR35339">
    <property type="entry name" value="LINALOOL DEHYDRATASE_ISOMERASE DOMAIN-CONTAINING PROTEIN"/>
    <property type="match status" value="1"/>
</dbReference>
<evidence type="ECO:0000259" key="2">
    <source>
        <dbReference type="Pfam" id="PF10022"/>
    </source>
</evidence>
<dbReference type="EMBL" id="JBHSIT010000003">
    <property type="protein sequence ID" value="MFC4908128.1"/>
    <property type="molecule type" value="Genomic_DNA"/>
</dbReference>
<reference evidence="4" key="1">
    <citation type="journal article" date="2019" name="Int. J. Syst. Evol. Microbiol.">
        <title>The Global Catalogue of Microorganisms (GCM) 10K type strain sequencing project: providing services to taxonomists for standard genome sequencing and annotation.</title>
        <authorList>
            <consortium name="The Broad Institute Genomics Platform"/>
            <consortium name="The Broad Institute Genome Sequencing Center for Infectious Disease"/>
            <person name="Wu L."/>
            <person name="Ma J."/>
        </authorList>
    </citation>
    <scope>NUCLEOTIDE SEQUENCE [LARGE SCALE GENOMIC DNA]</scope>
    <source>
        <strain evidence="4">KLKA75</strain>
    </source>
</reference>
<organism evidence="3 4">
    <name type="scientific">Actinomadura gamaensis</name>
    <dbReference type="NCBI Taxonomy" id="1763541"/>
    <lineage>
        <taxon>Bacteria</taxon>
        <taxon>Bacillati</taxon>
        <taxon>Actinomycetota</taxon>
        <taxon>Actinomycetes</taxon>
        <taxon>Streptosporangiales</taxon>
        <taxon>Thermomonosporaceae</taxon>
        <taxon>Actinomadura</taxon>
    </lineage>
</organism>
<evidence type="ECO:0000313" key="4">
    <source>
        <dbReference type="Proteomes" id="UP001595872"/>
    </source>
</evidence>
<feature type="region of interest" description="Disordered" evidence="1">
    <location>
        <begin position="229"/>
        <end position="343"/>
    </location>
</feature>
<dbReference type="Pfam" id="PF10022">
    <property type="entry name" value="DUF2264"/>
    <property type="match status" value="2"/>
</dbReference>
<proteinExistence type="predicted"/>
<accession>A0ABV9TXD4</accession>
<feature type="compositionally biased region" description="Polar residues" evidence="1">
    <location>
        <begin position="598"/>
        <end position="607"/>
    </location>
</feature>
<dbReference type="InterPro" id="IPR016624">
    <property type="entry name" value="UCP014753"/>
</dbReference>
<keyword evidence="4" id="KW-1185">Reference proteome</keyword>
<comment type="caution">
    <text evidence="3">The sequence shown here is derived from an EMBL/GenBank/DDBJ whole genome shotgun (WGS) entry which is preliminary data.</text>
</comment>
<protein>
    <submittedName>
        <fullName evidence="3">DUF2264 domain-containing protein</fullName>
    </submittedName>
</protein>
<feature type="region of interest" description="Disordered" evidence="1">
    <location>
        <begin position="579"/>
        <end position="663"/>
    </location>
</feature>
<feature type="compositionally biased region" description="Low complexity" evidence="1">
    <location>
        <begin position="277"/>
        <end position="307"/>
    </location>
</feature>
<feature type="compositionally biased region" description="Low complexity" evidence="1">
    <location>
        <begin position="646"/>
        <end position="656"/>
    </location>
</feature>
<feature type="domain" description="DUF2264" evidence="2">
    <location>
        <begin position="346"/>
        <end position="470"/>
    </location>
</feature>
<feature type="domain" description="DUF2264" evidence="2">
    <location>
        <begin position="17"/>
        <end position="218"/>
    </location>
</feature>
<sequence>MQLPDHDFSLSPITGYTRAHWEAAADGLLAGVRPYFDASGALVRLPGRTSASGSESDGLEGFARTFLLAAIRVAGAGGDDPNGLLAPYADGLVEGPRGAWLPITDRAQPMVESASIAIALHLTKPWLWDKLDAGTRERLTEWLSGALTHRPVDNNWMLFPIPVADFLSAAGVPHDDAAVERGLSRLEEFYVGGGWYRDGERRSFDHYNGWALHLYPNLREYLFASSTPPAPDPLINRDAPAGQGQTGTQSRSAAPASLAPNFSEVGWSAPELGGPEARASASTSASDEAAVGIPGAPSSSPTPGAGAIRTGLTHPGTSEQGASPATRGAAADPTTPSPLLGIGTNDRYRARLREFLFGYAEWFGSDGAPLFFGRSLTYRMAAAASLWLGALVDATPLSPGRTRRIASGALRYFLEHGAVSDDGLLTMGWHGPHEATLQWYSGAASPYWASKGFLGLLLPPDHPVWTSVEEDGPDEATRVMPQPGLLVHRHGGIARLINHGSDDIPWTAPPPGDPHPQGDDPLYARLAYSTVTGPTHAEDIPDNHFGLVFGDRMTARGPITPATSATIEAAIKACASATSIPSLPEPHEPASSGAESDGGTSLSTPATSAPVPGAATSLPLDPGIAPALRTEDHRDAQTNKRSAPCADEAASSTGSDDTTDRTHERFEAETQSVAFGQSGTETSVPASLGSVHVPQLDGVPVPGARVASMSAIEDGREVRTHVVWAVPGTVVRQTGWAVPGGESDNSPERPAKTFETTNRTLVSRLKAVCGWSHGGTLDAPSGTAYGPHAVVPYLEGVVRESPAMFVCEVELHDVRFGENEHKRSAGA</sequence>
<dbReference type="Proteomes" id="UP001595872">
    <property type="component" value="Unassembled WGS sequence"/>
</dbReference>
<dbReference type="InterPro" id="IPR049349">
    <property type="entry name" value="DUF2264_N"/>
</dbReference>
<gene>
    <name evidence="3" type="ORF">ACFPCY_12410</name>
</gene>
<name>A0ABV9TXD4_9ACTN</name>
<evidence type="ECO:0000256" key="1">
    <source>
        <dbReference type="SAM" id="MobiDB-lite"/>
    </source>
</evidence>
<evidence type="ECO:0000313" key="3">
    <source>
        <dbReference type="EMBL" id="MFC4908128.1"/>
    </source>
</evidence>
<dbReference type="PANTHER" id="PTHR35339:SF4">
    <property type="entry name" value="LINALOOL DEHYDRATASE_ISOMERASE DOMAIN-CONTAINING PROTEIN"/>
    <property type="match status" value="1"/>
</dbReference>
<feature type="region of interest" description="Disordered" evidence="1">
    <location>
        <begin position="503"/>
        <end position="522"/>
    </location>
</feature>